<gene>
    <name evidence="1" type="ORF">A6769_34910</name>
</gene>
<sequence>MTESEIEESERLKRRIRGDWIATIQMELIKLDYCAMLVTIDNHEAFLGLRPSLAAIRAIQNLYENTRGV</sequence>
<proteinExistence type="predicted"/>
<dbReference type="AlphaFoldDB" id="A0A367R0C1"/>
<dbReference type="Proteomes" id="UP000252085">
    <property type="component" value="Unassembled WGS sequence"/>
</dbReference>
<organism evidence="1 2">
    <name type="scientific">Nostoc punctiforme NIES-2108</name>
    <dbReference type="NCBI Taxonomy" id="1356359"/>
    <lineage>
        <taxon>Bacteria</taxon>
        <taxon>Bacillati</taxon>
        <taxon>Cyanobacteriota</taxon>
        <taxon>Cyanophyceae</taxon>
        <taxon>Nostocales</taxon>
        <taxon>Nostocaceae</taxon>
        <taxon>Nostoc</taxon>
    </lineage>
</organism>
<dbReference type="EMBL" id="LXQE01000194">
    <property type="protein sequence ID" value="RCJ29928.1"/>
    <property type="molecule type" value="Genomic_DNA"/>
</dbReference>
<evidence type="ECO:0000313" key="1">
    <source>
        <dbReference type="EMBL" id="RCJ29928.1"/>
    </source>
</evidence>
<comment type="caution">
    <text evidence="1">The sequence shown here is derived from an EMBL/GenBank/DDBJ whole genome shotgun (WGS) entry which is preliminary data.</text>
</comment>
<accession>A0A367R0C1</accession>
<name>A0A367R0C1_NOSPU</name>
<reference evidence="1 2" key="1">
    <citation type="submission" date="2016-04" db="EMBL/GenBank/DDBJ databases">
        <authorList>
            <person name="Evans L.H."/>
            <person name="Alamgir A."/>
            <person name="Owens N."/>
            <person name="Weber N.D."/>
            <person name="Virtaneva K."/>
            <person name="Barbian K."/>
            <person name="Babar A."/>
            <person name="Rosenke K."/>
        </authorList>
    </citation>
    <scope>NUCLEOTIDE SEQUENCE [LARGE SCALE GENOMIC DNA]</scope>
    <source>
        <strain evidence="1">NIES-2108</strain>
    </source>
</reference>
<protein>
    <submittedName>
        <fullName evidence="1">Uncharacterized protein</fullName>
    </submittedName>
</protein>
<evidence type="ECO:0000313" key="2">
    <source>
        <dbReference type="Proteomes" id="UP000252085"/>
    </source>
</evidence>